<sequence>MMMKRHGVYALLLLSLIGGSAYGQENQLVTGTIVQRPAQQVVSDDTIPAINLSEEELDNIVDIRKQFEKQNKTYSAPLAPSTNLLRFLKKDELEISDEAMYWARLVRDASTIFDNTMTFRDTVIVNPLFMPIVFRGDYLPENLIFYNFDSLKERTPYDNLYRTDSIFKDLERNKQFEEMAYKYVQNNYPTYFRYSERDLPNEVIKPKFIKKNIYEDLPIKVEADANFEDVDAPARFIPERRYWISAFESAVQFSQNYVSENWYKGGSSNLNLFTKNNLKYDYKKDKVQVTNELEFKASVYTAPKDTLRNYKIGDDVFRIHSNVGYQAFNKWYYTFDAEFKTQFFTNYQENERIKQAAFLAPFSINFGLGMKYELEKQFTDKHKKIKFSTNLAPISYTYMYTTQEIDYSRHGFKKNEETGEFNNKLSQIGSTIRADLAFDFNRNVSWQSRLYFFTTYGDHTIGEFENTLVLAISRFFSTRIYFHLRYDDGVEKTEDNKSYFQLNELLSFGFNYKW</sequence>
<dbReference type="Proteomes" id="UP000195950">
    <property type="component" value="Unassembled WGS sequence"/>
</dbReference>
<feature type="chain" id="PRO_5036030185" evidence="1">
    <location>
        <begin position="24"/>
        <end position="514"/>
    </location>
</feature>
<evidence type="ECO:0000313" key="2">
    <source>
        <dbReference type="EMBL" id="OUP14757.1"/>
    </source>
</evidence>
<reference evidence="4" key="1">
    <citation type="submission" date="2017-04" db="EMBL/GenBank/DDBJ databases">
        <title>Function of individual gut microbiota members based on whole genome sequencing of pure cultures obtained from chicken caecum.</title>
        <authorList>
            <person name="Medvecky M."/>
            <person name="Cejkova D."/>
            <person name="Polansky O."/>
            <person name="Karasova D."/>
            <person name="Kubasova T."/>
            <person name="Cizek A."/>
            <person name="Rychlik I."/>
        </authorList>
    </citation>
    <scope>NUCLEOTIDE SEQUENCE [LARGE SCALE GENOMIC DNA]</scope>
    <source>
        <strain evidence="4">An199</strain>
    </source>
</reference>
<evidence type="ECO:0000256" key="1">
    <source>
        <dbReference type="SAM" id="SignalP"/>
    </source>
</evidence>
<accession>A0A1Y4I386</accession>
<evidence type="ECO:0000313" key="5">
    <source>
        <dbReference type="Proteomes" id="UP000315827"/>
    </source>
</evidence>
<protein>
    <submittedName>
        <fullName evidence="3">DUF3078 domain-containing protein</fullName>
    </submittedName>
</protein>
<dbReference type="InterPro" id="IPR021428">
    <property type="entry name" value="DUF3078"/>
</dbReference>
<dbReference type="EMBL" id="VOHW01000006">
    <property type="protein sequence ID" value="TWV61353.1"/>
    <property type="molecule type" value="Genomic_DNA"/>
</dbReference>
<dbReference type="AlphaFoldDB" id="A0A1Y4I386"/>
<evidence type="ECO:0000313" key="3">
    <source>
        <dbReference type="EMBL" id="TWV61353.1"/>
    </source>
</evidence>
<dbReference type="Proteomes" id="UP000315827">
    <property type="component" value="Unassembled WGS sequence"/>
</dbReference>
<evidence type="ECO:0000313" key="4">
    <source>
        <dbReference type="Proteomes" id="UP000195950"/>
    </source>
</evidence>
<reference evidence="3 5" key="3">
    <citation type="submission" date="2019-07" db="EMBL/GenBank/DDBJ databases">
        <title>Genome sequencing of Parabacteroides distasonis iSURF_7.</title>
        <authorList>
            <person name="Degefu H.N."/>
            <person name="Ruoff K.L."/>
            <person name="Price C.E."/>
            <person name="Valls R.A."/>
            <person name="O'Toole G.A."/>
        </authorList>
    </citation>
    <scope>NUCLEOTIDE SEQUENCE [LARGE SCALE GENOMIC DNA]</scope>
    <source>
        <strain evidence="3 5">CFPLTA003_1B</strain>
    </source>
</reference>
<feature type="signal peptide" evidence="1">
    <location>
        <begin position="1"/>
        <end position="23"/>
    </location>
</feature>
<reference evidence="2" key="2">
    <citation type="journal article" date="2018" name="BMC Genomics">
        <title>Whole genome sequencing and function prediction of 133 gut anaerobes isolated from chicken caecum in pure cultures.</title>
        <authorList>
            <person name="Medvecky M."/>
            <person name="Cejkova D."/>
            <person name="Polansky O."/>
            <person name="Karasova D."/>
            <person name="Kubasova T."/>
            <person name="Cizek A."/>
            <person name="Rychlik I."/>
        </authorList>
    </citation>
    <scope>NUCLEOTIDE SEQUENCE</scope>
    <source>
        <strain evidence="2">An199</strain>
    </source>
</reference>
<name>A0A1Y4I386_PARDI</name>
<keyword evidence="1" id="KW-0732">Signal</keyword>
<dbReference type="EMBL" id="NFJX01000027">
    <property type="protein sequence ID" value="OUP14757.1"/>
    <property type="molecule type" value="Genomic_DNA"/>
</dbReference>
<gene>
    <name evidence="2" type="ORF">B5F32_19420</name>
    <name evidence="3" type="ORF">FSA05_11995</name>
</gene>
<comment type="caution">
    <text evidence="2">The sequence shown here is derived from an EMBL/GenBank/DDBJ whole genome shotgun (WGS) entry which is preliminary data.</text>
</comment>
<organism evidence="2 4">
    <name type="scientific">Parabacteroides distasonis</name>
    <dbReference type="NCBI Taxonomy" id="823"/>
    <lineage>
        <taxon>Bacteria</taxon>
        <taxon>Pseudomonadati</taxon>
        <taxon>Bacteroidota</taxon>
        <taxon>Bacteroidia</taxon>
        <taxon>Bacteroidales</taxon>
        <taxon>Tannerellaceae</taxon>
        <taxon>Parabacteroides</taxon>
    </lineage>
</organism>
<proteinExistence type="predicted"/>
<dbReference type="Pfam" id="PF11276">
    <property type="entry name" value="DUF3078"/>
    <property type="match status" value="1"/>
</dbReference>
<dbReference type="RefSeq" id="WP_087346732.1">
    <property type="nucleotide sequence ID" value="NZ_NFJX01000027.1"/>
</dbReference>